<name>A0ABZ0I940_9GAMM</name>
<evidence type="ECO:0000313" key="4">
    <source>
        <dbReference type="Proteomes" id="UP001626537"/>
    </source>
</evidence>
<evidence type="ECO:0000256" key="1">
    <source>
        <dbReference type="SAM" id="Phobius"/>
    </source>
</evidence>
<feature type="transmembrane region" description="Helical" evidence="1">
    <location>
        <begin position="18"/>
        <end position="36"/>
    </location>
</feature>
<sequence>MSGSEGQDLRDISTPTTVPTPTTLALFGLGVAGLGWKRCKKA</sequence>
<dbReference type="RefSeq" id="WP_407349927.1">
    <property type="nucleotide sequence ID" value="NZ_CP136864.1"/>
</dbReference>
<dbReference type="Pfam" id="PF07589">
    <property type="entry name" value="PEP-CTERM"/>
    <property type="match status" value="1"/>
</dbReference>
<keyword evidence="1" id="KW-1133">Transmembrane helix</keyword>
<keyword evidence="4" id="KW-1185">Reference proteome</keyword>
<organism evidence="3 4">
    <name type="scientific">Congregibacter variabilis</name>
    <dbReference type="NCBI Taxonomy" id="3081200"/>
    <lineage>
        <taxon>Bacteria</taxon>
        <taxon>Pseudomonadati</taxon>
        <taxon>Pseudomonadota</taxon>
        <taxon>Gammaproteobacteria</taxon>
        <taxon>Cellvibrionales</taxon>
        <taxon>Halieaceae</taxon>
        <taxon>Congregibacter</taxon>
    </lineage>
</organism>
<evidence type="ECO:0000313" key="3">
    <source>
        <dbReference type="EMBL" id="WOJ95294.1"/>
    </source>
</evidence>
<accession>A0ABZ0I940</accession>
<dbReference type="EMBL" id="CP136864">
    <property type="protein sequence ID" value="WOJ95294.1"/>
    <property type="molecule type" value="Genomic_DNA"/>
</dbReference>
<feature type="domain" description="Ice-binding protein C-terminal" evidence="2">
    <location>
        <begin position="17"/>
        <end position="38"/>
    </location>
</feature>
<keyword evidence="1" id="KW-0472">Membrane</keyword>
<keyword evidence="1" id="KW-0812">Transmembrane</keyword>
<protein>
    <submittedName>
        <fullName evidence="3">PEP-CTERM sorting domain-containing protein</fullName>
    </submittedName>
</protein>
<dbReference type="Proteomes" id="UP001626537">
    <property type="component" value="Chromosome"/>
</dbReference>
<evidence type="ECO:0000259" key="2">
    <source>
        <dbReference type="Pfam" id="PF07589"/>
    </source>
</evidence>
<dbReference type="NCBIfam" id="TIGR02595">
    <property type="entry name" value="PEP_CTERM"/>
    <property type="match status" value="1"/>
</dbReference>
<gene>
    <name evidence="3" type="ORF">R0135_14255</name>
</gene>
<proteinExistence type="predicted"/>
<dbReference type="InterPro" id="IPR013424">
    <property type="entry name" value="Ice-binding_C"/>
</dbReference>
<reference evidence="3 4" key="1">
    <citation type="submission" date="2023-10" db="EMBL/GenBank/DDBJ databases">
        <title>Two novel species belonging to the OM43/NOR5 clade.</title>
        <authorList>
            <person name="Park M."/>
        </authorList>
    </citation>
    <scope>NUCLEOTIDE SEQUENCE [LARGE SCALE GENOMIC DNA]</scope>
    <source>
        <strain evidence="3 4">IMCC43200</strain>
    </source>
</reference>